<organism evidence="2 3">
    <name type="scientific">Roseateles toxinivorans</name>
    <dbReference type="NCBI Taxonomy" id="270368"/>
    <lineage>
        <taxon>Bacteria</taxon>
        <taxon>Pseudomonadati</taxon>
        <taxon>Pseudomonadota</taxon>
        <taxon>Betaproteobacteria</taxon>
        <taxon>Burkholderiales</taxon>
        <taxon>Sphaerotilaceae</taxon>
        <taxon>Roseateles</taxon>
    </lineage>
</organism>
<comment type="caution">
    <text evidence="2">The sequence shown here is derived from an EMBL/GenBank/DDBJ whole genome shotgun (WGS) entry which is preliminary data.</text>
</comment>
<evidence type="ECO:0000259" key="1">
    <source>
        <dbReference type="PROSITE" id="PS51186"/>
    </source>
</evidence>
<dbReference type="PROSITE" id="PS51186">
    <property type="entry name" value="GNAT"/>
    <property type="match status" value="1"/>
</dbReference>
<reference evidence="2 3" key="1">
    <citation type="submission" date="2019-03" db="EMBL/GenBank/DDBJ databases">
        <title>Genomic Encyclopedia of Type Strains, Phase IV (KMG-IV): sequencing the most valuable type-strain genomes for metagenomic binning, comparative biology and taxonomic classification.</title>
        <authorList>
            <person name="Goeker M."/>
        </authorList>
    </citation>
    <scope>NUCLEOTIDE SEQUENCE [LARGE SCALE GENOMIC DNA]</scope>
    <source>
        <strain evidence="2 3">DSM 16998</strain>
    </source>
</reference>
<dbReference type="PANTHER" id="PTHR43792">
    <property type="entry name" value="GNAT FAMILY, PUTATIVE (AFU_ORTHOLOGUE AFUA_3G00765)-RELATED-RELATED"/>
    <property type="match status" value="1"/>
</dbReference>
<dbReference type="OrthoDB" id="9801656at2"/>
<dbReference type="PANTHER" id="PTHR43792:SF1">
    <property type="entry name" value="N-ACETYLTRANSFERASE DOMAIN-CONTAINING PROTEIN"/>
    <property type="match status" value="1"/>
</dbReference>
<dbReference type="InterPro" id="IPR000182">
    <property type="entry name" value="GNAT_dom"/>
</dbReference>
<evidence type="ECO:0000313" key="3">
    <source>
        <dbReference type="Proteomes" id="UP000295361"/>
    </source>
</evidence>
<gene>
    <name evidence="2" type="ORF">DES47_11735</name>
</gene>
<dbReference type="InterPro" id="IPR029069">
    <property type="entry name" value="HotDog_dom_sf"/>
</dbReference>
<dbReference type="Proteomes" id="UP000295361">
    <property type="component" value="Unassembled WGS sequence"/>
</dbReference>
<dbReference type="InterPro" id="IPR051531">
    <property type="entry name" value="N-acetyltransferase"/>
</dbReference>
<dbReference type="Pfam" id="PF13302">
    <property type="entry name" value="Acetyltransf_3"/>
    <property type="match status" value="1"/>
</dbReference>
<dbReference type="EMBL" id="SNXS01000017">
    <property type="protein sequence ID" value="TDP59716.1"/>
    <property type="molecule type" value="Genomic_DNA"/>
</dbReference>
<dbReference type="SUPFAM" id="SSF54637">
    <property type="entry name" value="Thioesterase/thiol ester dehydrase-isomerase"/>
    <property type="match status" value="1"/>
</dbReference>
<evidence type="ECO:0000313" key="2">
    <source>
        <dbReference type="EMBL" id="TDP59716.1"/>
    </source>
</evidence>
<dbReference type="RefSeq" id="WP_133704011.1">
    <property type="nucleotide sequence ID" value="NZ_SNXS01000017.1"/>
</dbReference>
<sequence length="339" mass="36899">MSPYELEHYLSAHIPLSKAMEVEVLQVGTDHVLLGAPLAPNINHRETVFGGSASAVAILAAWSLLHTRLLSEGISTRLVIQRNTMDYELAITGDFRAESALVDPAGWGHFLRMLRRKGKARIAVVSVLSCKGEIVGRLQGEFVALGAEPLPVAAPEVEQPDLTPTEPLLFETERLRARLLTPADADALHAVYGDAEAMRWVGDGQPLDHATCLRWIGVTQRNYARRGYGMSALELRATGAVIGFCGIVHPGDQPHAELKYALLRTCWGQGLATEVAQAMLAYGARQHQLYEIIATAAPDNAASRRVLSKAGMQHVDSHQYDDGSTTELYLWRDGVTPAP</sequence>
<dbReference type="InterPro" id="IPR016181">
    <property type="entry name" value="Acyl_CoA_acyltransferase"/>
</dbReference>
<proteinExistence type="predicted"/>
<accession>A0A4R6QCN2</accession>
<keyword evidence="3" id="KW-1185">Reference proteome</keyword>
<dbReference type="InterPro" id="IPR012660">
    <property type="entry name" value="YiiD_C"/>
</dbReference>
<feature type="domain" description="N-acetyltransferase" evidence="1">
    <location>
        <begin position="175"/>
        <end position="333"/>
    </location>
</feature>
<dbReference type="AlphaFoldDB" id="A0A4R6QCN2"/>
<dbReference type="Gene3D" id="3.10.129.10">
    <property type="entry name" value="Hotdog Thioesterase"/>
    <property type="match status" value="1"/>
</dbReference>
<dbReference type="GO" id="GO:0016747">
    <property type="term" value="F:acyltransferase activity, transferring groups other than amino-acyl groups"/>
    <property type="evidence" value="ECO:0007669"/>
    <property type="project" value="InterPro"/>
</dbReference>
<dbReference type="Gene3D" id="3.40.630.30">
    <property type="match status" value="1"/>
</dbReference>
<protein>
    <submittedName>
        <fullName evidence="2">Thioesterase domain-containing protein</fullName>
    </submittedName>
</protein>
<dbReference type="SUPFAM" id="SSF55729">
    <property type="entry name" value="Acyl-CoA N-acyltransferases (Nat)"/>
    <property type="match status" value="1"/>
</dbReference>
<dbReference type="NCBIfam" id="TIGR02447">
    <property type="entry name" value="yiiD_Cterm"/>
    <property type="match status" value="1"/>
</dbReference>
<dbReference type="InParanoid" id="A0A4R6QCN2"/>
<dbReference type="Pfam" id="PF09500">
    <property type="entry name" value="YiiD_C"/>
    <property type="match status" value="1"/>
</dbReference>
<name>A0A4R6QCN2_9BURK</name>